<dbReference type="OrthoDB" id="9804574at2"/>
<dbReference type="CDD" id="cd11613">
    <property type="entry name" value="SAF_AH_GD"/>
    <property type="match status" value="1"/>
</dbReference>
<dbReference type="Pfam" id="PF04295">
    <property type="entry name" value="GD_AH_second"/>
    <property type="match status" value="1"/>
</dbReference>
<dbReference type="InterPro" id="IPR052172">
    <property type="entry name" value="UxaA_altronate/galactarate_dh"/>
</dbReference>
<comment type="caution">
    <text evidence="4">The sequence shown here is derived from an EMBL/GenBank/DDBJ whole genome shotgun (WGS) entry which is preliminary data.</text>
</comment>
<dbReference type="EMBL" id="PUIA01000042">
    <property type="protein sequence ID" value="PQO29185.1"/>
    <property type="molecule type" value="Genomic_DNA"/>
</dbReference>
<evidence type="ECO:0000256" key="1">
    <source>
        <dbReference type="ARBA" id="ARBA00010986"/>
    </source>
</evidence>
<dbReference type="AlphaFoldDB" id="A0A2S8FAK0"/>
<reference evidence="4 5" key="1">
    <citation type="submission" date="2018-02" db="EMBL/GenBank/DDBJ databases">
        <title>Comparative genomes isolates from brazilian mangrove.</title>
        <authorList>
            <person name="Araujo J.E."/>
            <person name="Taketani R.G."/>
            <person name="Silva M.C.P."/>
            <person name="Loureco M.V."/>
            <person name="Andreote F.D."/>
        </authorList>
    </citation>
    <scope>NUCLEOTIDE SEQUENCE [LARGE SCALE GENOMIC DNA]</scope>
    <source>
        <strain evidence="4 5">HEX-2 MGV</strain>
    </source>
</reference>
<dbReference type="Pfam" id="PF20629">
    <property type="entry name" value="GD_AH_C"/>
    <property type="match status" value="1"/>
</dbReference>
<evidence type="ECO:0000256" key="2">
    <source>
        <dbReference type="ARBA" id="ARBA00023239"/>
    </source>
</evidence>
<evidence type="ECO:0000313" key="4">
    <source>
        <dbReference type="EMBL" id="PQO29185.1"/>
    </source>
</evidence>
<name>A0A2S8FAK0_9BACT</name>
<evidence type="ECO:0000259" key="3">
    <source>
        <dbReference type="SMART" id="SM00858"/>
    </source>
</evidence>
<dbReference type="GO" id="GO:0016829">
    <property type="term" value="F:lyase activity"/>
    <property type="evidence" value="ECO:0007669"/>
    <property type="project" value="UniProtKB-KW"/>
</dbReference>
<dbReference type="PANTHER" id="PTHR30536:SF5">
    <property type="entry name" value="ALTRONATE DEHYDRATASE"/>
    <property type="match status" value="1"/>
</dbReference>
<dbReference type="RefSeq" id="WP_105355163.1">
    <property type="nucleotide sequence ID" value="NZ_PUIA01000042.1"/>
</dbReference>
<dbReference type="InterPro" id="IPR013974">
    <property type="entry name" value="SAF"/>
</dbReference>
<proteinExistence type="inferred from homology"/>
<dbReference type="SMART" id="SM00858">
    <property type="entry name" value="SAF"/>
    <property type="match status" value="1"/>
</dbReference>
<protein>
    <submittedName>
        <fullName evidence="4">Galactonate dehydratase</fullName>
    </submittedName>
</protein>
<keyword evidence="2" id="KW-0456">Lyase</keyword>
<dbReference type="InterPro" id="IPR048332">
    <property type="entry name" value="GD_AH_C"/>
</dbReference>
<dbReference type="InterPro" id="IPR044144">
    <property type="entry name" value="SAF_UxaA/GarD"/>
</dbReference>
<organism evidence="4 5">
    <name type="scientific">Blastopirellula marina</name>
    <dbReference type="NCBI Taxonomy" id="124"/>
    <lineage>
        <taxon>Bacteria</taxon>
        <taxon>Pseudomonadati</taxon>
        <taxon>Planctomycetota</taxon>
        <taxon>Planctomycetia</taxon>
        <taxon>Pirellulales</taxon>
        <taxon>Pirellulaceae</taxon>
        <taxon>Blastopirellula</taxon>
    </lineage>
</organism>
<evidence type="ECO:0000313" key="5">
    <source>
        <dbReference type="Proteomes" id="UP000240009"/>
    </source>
</evidence>
<comment type="similarity">
    <text evidence="1">Belongs to the UxaA family.</text>
</comment>
<dbReference type="Proteomes" id="UP000240009">
    <property type="component" value="Unassembled WGS sequence"/>
</dbReference>
<dbReference type="InterPro" id="IPR007392">
    <property type="entry name" value="GD_AH_second"/>
</dbReference>
<dbReference type="GO" id="GO:0019698">
    <property type="term" value="P:D-galacturonate catabolic process"/>
    <property type="evidence" value="ECO:0007669"/>
    <property type="project" value="TreeGrafter"/>
</dbReference>
<sequence>MLDEKISHSLVMLDSFDNVAVARTPIPAGTSLKCPEGEFSAVDSIPAGHKVAVVPIVKGASVFKYGQIIGQATADIAPGEQVHSHNLAMVDVHADYAPCSQIPEPPTPIQGKMFEGYVRDSGKVGTRNYLAVISTVNCSASVAKFIAQRFPAEELAKYPNVDGVIAMKHDAGCGMQFGSDMHHTLNRLMAGIANHPNVGGFLLVGLGCETGAMGYLLQQQNLIQIEGVSGPNGPGPLVLSMQDEGGTLKTVEAGIAQVAKMLPQVNAIQRQTVSASHLSVGLECGGSDGNSGVTANPALGIASDRIVACGGTAILSETSEVYGAEHLLTRRAISPEVAAKLIERIDWWKSYVAMFGAELDNNPSPGNKAGGLTTIAEKSLGAVAKAGSTALVDVYRYAEPVTAKGLVFMDTPGYDPASVTGMVAGGANIVCFTTGRGSCFGCKPTPSIKIATNTPMYERMSADMDVNAGTVLEGESIVSAGERIFDEILEVASGKKTKSEQQGIGDEEFVPWLVGPTL</sequence>
<accession>A0A2S8FAK0</accession>
<dbReference type="Gene3D" id="2.30.130.110">
    <property type="match status" value="1"/>
</dbReference>
<feature type="domain" description="SAF" evidence="3">
    <location>
        <begin position="17"/>
        <end position="88"/>
    </location>
</feature>
<gene>
    <name evidence="4" type="ORF">C5Y96_15665</name>
</gene>
<dbReference type="Pfam" id="PF08666">
    <property type="entry name" value="SAF"/>
    <property type="match status" value="1"/>
</dbReference>
<dbReference type="PANTHER" id="PTHR30536">
    <property type="entry name" value="ALTRONATE/GALACTARATE DEHYDRATASE"/>
    <property type="match status" value="1"/>
</dbReference>